<dbReference type="GO" id="GO:0000922">
    <property type="term" value="C:spindle pole"/>
    <property type="evidence" value="ECO:0007669"/>
    <property type="project" value="InterPro"/>
</dbReference>
<evidence type="ECO:0000256" key="5">
    <source>
        <dbReference type="ARBA" id="ARBA00023212"/>
    </source>
</evidence>
<accession>A0AAV9Y2B4</accession>
<keyword evidence="3" id="KW-0963">Cytoplasm</keyword>
<comment type="caution">
    <text evidence="7">The sequence shown here is derived from an EMBL/GenBank/DDBJ whole genome shotgun (WGS) entry which is preliminary data.</text>
</comment>
<keyword evidence="5" id="KW-0206">Cytoskeleton</keyword>
<dbReference type="Gene3D" id="1.20.120.1900">
    <property type="entry name" value="Gamma-tubulin complex, C-terminal domain"/>
    <property type="match status" value="1"/>
</dbReference>
<dbReference type="GO" id="GO:0051321">
    <property type="term" value="P:meiotic cell cycle"/>
    <property type="evidence" value="ECO:0007669"/>
    <property type="project" value="TreeGrafter"/>
</dbReference>
<dbReference type="InterPro" id="IPR040457">
    <property type="entry name" value="GCP_C"/>
</dbReference>
<dbReference type="GO" id="GO:0051011">
    <property type="term" value="F:microtubule minus-end binding"/>
    <property type="evidence" value="ECO:0007669"/>
    <property type="project" value="TreeGrafter"/>
</dbReference>
<dbReference type="AlphaFoldDB" id="A0AAV9Y2B4"/>
<gene>
    <name evidence="7" type="ORF">RS030_152367</name>
</gene>
<evidence type="ECO:0000313" key="7">
    <source>
        <dbReference type="EMBL" id="KAK6590560.1"/>
    </source>
</evidence>
<proteinExistence type="inferred from homology"/>
<dbReference type="GO" id="GO:0005874">
    <property type="term" value="C:microtubule"/>
    <property type="evidence" value="ECO:0007669"/>
    <property type="project" value="UniProtKB-KW"/>
</dbReference>
<dbReference type="GO" id="GO:0031122">
    <property type="term" value="P:cytoplasmic microtubule organization"/>
    <property type="evidence" value="ECO:0007669"/>
    <property type="project" value="TreeGrafter"/>
</dbReference>
<evidence type="ECO:0000259" key="6">
    <source>
        <dbReference type="Pfam" id="PF04130"/>
    </source>
</evidence>
<dbReference type="GO" id="GO:0000278">
    <property type="term" value="P:mitotic cell cycle"/>
    <property type="evidence" value="ECO:0007669"/>
    <property type="project" value="TreeGrafter"/>
</dbReference>
<evidence type="ECO:0000256" key="2">
    <source>
        <dbReference type="ARBA" id="ARBA00010337"/>
    </source>
</evidence>
<dbReference type="GO" id="GO:0007020">
    <property type="term" value="P:microtubule nucleation"/>
    <property type="evidence" value="ECO:0007669"/>
    <property type="project" value="InterPro"/>
</dbReference>
<keyword evidence="8" id="KW-1185">Reference proteome</keyword>
<dbReference type="GO" id="GO:0043015">
    <property type="term" value="F:gamma-tubulin binding"/>
    <property type="evidence" value="ECO:0007669"/>
    <property type="project" value="InterPro"/>
</dbReference>
<dbReference type="EMBL" id="JAWDEY010000006">
    <property type="protein sequence ID" value="KAK6590560.1"/>
    <property type="molecule type" value="Genomic_DNA"/>
</dbReference>
<dbReference type="PANTHER" id="PTHR19302:SF13">
    <property type="entry name" value="GAMMA-TUBULIN COMPLEX COMPONENT 2"/>
    <property type="match status" value="1"/>
</dbReference>
<dbReference type="GO" id="GO:0000930">
    <property type="term" value="C:gamma-tubulin complex"/>
    <property type="evidence" value="ECO:0007669"/>
    <property type="project" value="TreeGrafter"/>
</dbReference>
<evidence type="ECO:0000256" key="3">
    <source>
        <dbReference type="ARBA" id="ARBA00022490"/>
    </source>
</evidence>
<dbReference type="InterPro" id="IPR042241">
    <property type="entry name" value="GCP_C_sf"/>
</dbReference>
<dbReference type="Proteomes" id="UP001311799">
    <property type="component" value="Unassembled WGS sequence"/>
</dbReference>
<sequence>METSSRGVKFPEDKYIRYGQRIAFRACNSSYEYMTLMKYKYYDESYYKVILTNIHPFTKQDSGIYRDFVEENDSTFIESGWYLMNICNIINHSKNTEGEYLQSGDIVFLCTYVDSDFLILGYDLENCKLKISNIDELLKINLNGLEVNSVKRYLKDHEWVVEKVPISKEESIAEKVCSLPAPNINSMRFSDIFLIRHSKSDDVIFSKELVQGNNTYINSLSLGKIAIAGRNGYWTILPSNNSEFPLPSWYKLRNILRRKKSEKNYSFNSVNKSFINIDSVKNSKLNELAADHFSNLKIPRFEVEMLNLISDPPIGWDNLSSNFIDIYTGNDNEDISTTNFEVSPSFGGYLFDHAKRFCVSVIKENNLSLMPLDRYPTKIQEQLLLEDILCCLLCTEGNYIKVVEQINVIEKKNYDFSETLFLIQNTENNSLNVKRENISFSVLEGLSTFSHYINNDPDKTNSAHVLENTQLSGEFQHLSKFNTSVELECCDSSKVNNNDPVILPLTYRILELSSLNRRIRQFLYKHEDGNTNFGLISNALCETFRELLKHFEIKIHRFEALIRKGTFSLQNFWSQSQQALTTLKAMDLIATDVLYRKGYEIINAIFDLIQKRFQGENSNIKVANFILSQLLVTWIKHFLIPWTKYGKVNDIFFEFGHFVCKDVDELVNNETVFSNFFLFERAEKEDYFLDLRFFPKCLEPIFNEVNYIGNVSKLISKFQDKTDTKECTRCVDSLYLQMDFERIMQLLDLNSNVIKFDAFFEHFRSLYNEFKVKLYRFCCEQINLNSCLKILKDIFLCSNDLFIQEFIDCIGLYSLGGNLSGNSCNNYISHKWNILANKYYKKNIDCCDDFEFYCTFDEKLVTEKILGSFSKNKWNVVDSLKGIDKNLVKTALNFEAFKHLTVKLHTKNHIIRAIWTDDILEKYQVLFRFIFHLKYIQKLLTDTWFTQKATPLWGYTGKSLKINKGKINKSSIYPRMGRSYLLRHKMLSIINSILEYVTYDVVESSWNEFIKGLENVKTMEELVYLQNQTVEEMMTLCFCSKYGSFCSLFKMISICHLFARYSALFNVYSENKLGKFNNSPNFYNEMQSTSCASNLIESEKNITIRRGRFGINTQHIELLLADSSFEDIIEKLDSKFSLFFNDFVVSSQKDKHPKQHTLNKIFEKLSFNSY</sequence>
<keyword evidence="4" id="KW-0493">Microtubule</keyword>
<evidence type="ECO:0000256" key="1">
    <source>
        <dbReference type="ARBA" id="ARBA00004245"/>
    </source>
</evidence>
<evidence type="ECO:0000313" key="8">
    <source>
        <dbReference type="Proteomes" id="UP001311799"/>
    </source>
</evidence>
<dbReference type="PANTHER" id="PTHR19302">
    <property type="entry name" value="GAMMA TUBULIN COMPLEX PROTEIN"/>
    <property type="match status" value="1"/>
</dbReference>
<name>A0AAV9Y2B4_9CRYT</name>
<comment type="similarity">
    <text evidence="2">Belongs to the TUBGCP family.</text>
</comment>
<dbReference type="GO" id="GO:0051225">
    <property type="term" value="P:spindle assembly"/>
    <property type="evidence" value="ECO:0007669"/>
    <property type="project" value="TreeGrafter"/>
</dbReference>
<protein>
    <recommendedName>
        <fullName evidence="6">Gamma tubulin complex component C-terminal domain-containing protein</fullName>
    </recommendedName>
</protein>
<dbReference type="Pfam" id="PF04130">
    <property type="entry name" value="GCP_C_terminal"/>
    <property type="match status" value="1"/>
</dbReference>
<evidence type="ECO:0000256" key="4">
    <source>
        <dbReference type="ARBA" id="ARBA00022701"/>
    </source>
</evidence>
<dbReference type="InterPro" id="IPR007259">
    <property type="entry name" value="GCP"/>
</dbReference>
<feature type="domain" description="Gamma tubulin complex component C-terminal" evidence="6">
    <location>
        <begin position="786"/>
        <end position="1170"/>
    </location>
</feature>
<comment type="subcellular location">
    <subcellularLocation>
        <location evidence="1">Cytoplasm</location>
        <location evidence="1">Cytoskeleton</location>
    </subcellularLocation>
</comment>
<organism evidence="7 8">
    <name type="scientific">Cryptosporidium xiaoi</name>
    <dbReference type="NCBI Taxonomy" id="659607"/>
    <lineage>
        <taxon>Eukaryota</taxon>
        <taxon>Sar</taxon>
        <taxon>Alveolata</taxon>
        <taxon>Apicomplexa</taxon>
        <taxon>Conoidasida</taxon>
        <taxon>Coccidia</taxon>
        <taxon>Eucoccidiorida</taxon>
        <taxon>Eimeriorina</taxon>
        <taxon>Cryptosporidiidae</taxon>
        <taxon>Cryptosporidium</taxon>
    </lineage>
</organism>
<reference evidence="7 8" key="1">
    <citation type="submission" date="2023-10" db="EMBL/GenBank/DDBJ databases">
        <title>Comparative genomics analysis reveals potential genetic determinants of host preference in Cryptosporidium xiaoi.</title>
        <authorList>
            <person name="Xiao L."/>
            <person name="Li J."/>
        </authorList>
    </citation>
    <scope>NUCLEOTIDE SEQUENCE [LARGE SCALE GENOMIC DNA]</scope>
    <source>
        <strain evidence="7 8">52996</strain>
    </source>
</reference>